<organism evidence="14 15">
    <name type="scientific">Tilletiopsis washingtonensis</name>
    <dbReference type="NCBI Taxonomy" id="58919"/>
    <lineage>
        <taxon>Eukaryota</taxon>
        <taxon>Fungi</taxon>
        <taxon>Dikarya</taxon>
        <taxon>Basidiomycota</taxon>
        <taxon>Ustilaginomycotina</taxon>
        <taxon>Exobasidiomycetes</taxon>
        <taxon>Entylomatales</taxon>
        <taxon>Entylomatales incertae sedis</taxon>
        <taxon>Tilletiopsis</taxon>
    </lineage>
</organism>
<keyword evidence="4 11" id="KW-0963">Cytoplasm</keyword>
<accession>A0A316Z6H1</accession>
<name>A0A316Z6H1_9BASI</name>
<sequence length="831" mass="88570">MAGFLRGGGGGAERSAYGAPAGGAGRAAYGSGGAGGAGYAPNMPGGAPSAGYGASAYSAGAGYEPRRTAPPASSAGYPAEKQPAAPAHGGGHLIVKCPDALVLSNCLVVNAQEWGGTQYVLVDGRFVFTAAADTTGQIQPRTLGTALLQRQWAGLSAQGHSVRAEPYDPFAHGSGVYLASLDVEVGFLRKGTEIAESFDAEEMQRNFLRAFESHIFSIGQLLVFEFHGQNLRAVITGVEVVEAEQLNRKGAKAAPTGGAAPVRSDKGILMAQSTVNFIKAGDSSIKIKASGKRAPPNAILQPNFKFEDMGIGGLDNEFSAIFRRAFASRIFPPALVEKLGIQHVKGILLFGPPGTGKTLMARQIGKMLNAREPKIVNGPEILNKFVGASEENVRKLFADAEKEYKAKGDESGLHIIIFDELDAICKQRGSTGGGTGVGDSVVNQLLSKMDGVDQLNNILLIGMTNRLDMIDEALLRPGRLEVHMEINLPDEHGRRQIISIQTNKMRTNGVMDDDVDLDELAAQTKNFSGAEIAGLVKSATSFAFNRHVKVGTMAGISDDVEGMRVNRDDFMHALDEVQPAFGVAEEELQQVVSNGIMHFAPHIDVILRDGQLRVEQVRSSTRTPLVTALLHGPPGSGKTALAATMAMASSFPFIKLVSPENMVGMGEAQKIAYLNKVFNDSYKSPMSIIVVDSIEKIVEWVPIGPRFSNPVLQALSVLLGKKPPKDRRLLVLATTSNRPMLVDMDLADAFLADIRVPAITSLRSVDHVVRETGLFQSQAEHDRCMSLLQSAGIEESGRLNIGIKKLLSEIEMARLDSDPADKLTGALNAGF</sequence>
<dbReference type="FunFam" id="3.40.50.300:FF:000166">
    <property type="entry name" value="vesicle-fusing ATPase isoform X1"/>
    <property type="match status" value="1"/>
</dbReference>
<dbReference type="SUPFAM" id="SSF50692">
    <property type="entry name" value="ADC-like"/>
    <property type="match status" value="1"/>
</dbReference>
<dbReference type="FunFam" id="3.40.50.300:FF:000187">
    <property type="entry name" value="Vesicular-fusion ATPase SEC18"/>
    <property type="match status" value="1"/>
</dbReference>
<evidence type="ECO:0000256" key="8">
    <source>
        <dbReference type="ARBA" id="ARBA00022927"/>
    </source>
</evidence>
<protein>
    <recommendedName>
        <fullName evidence="10 11">Vesicular-fusion protein SEC18</fullName>
    </recommendedName>
</protein>
<dbReference type="Pfam" id="PF17862">
    <property type="entry name" value="AAA_lid_3"/>
    <property type="match status" value="1"/>
</dbReference>
<evidence type="ECO:0000256" key="10">
    <source>
        <dbReference type="ARBA" id="ARBA00068637"/>
    </source>
</evidence>
<evidence type="ECO:0000313" key="14">
    <source>
        <dbReference type="EMBL" id="PWN95743.1"/>
    </source>
</evidence>
<dbReference type="FunFam" id="1.10.8.60:FF:000026">
    <property type="entry name" value="vesicle-fusing ATPase isoform X1"/>
    <property type="match status" value="1"/>
</dbReference>
<dbReference type="Gene3D" id="3.10.330.10">
    <property type="match status" value="1"/>
</dbReference>
<dbReference type="GO" id="GO:0035494">
    <property type="term" value="P:SNARE complex disassembly"/>
    <property type="evidence" value="ECO:0007669"/>
    <property type="project" value="InterPro"/>
</dbReference>
<comment type="function">
    <text evidence="9 11">Required for vesicle-mediated transport. Catalyzes the fusion of transport vesicles within the Golgi cisternae. Is also required for transport from the endoplasmic reticulum to the Golgi stack. Seems to function as a fusion protein required for the delivery of cargo proteins to all compartments of the Golgi stack independent of vesicle origin.</text>
</comment>
<reference evidence="14 15" key="1">
    <citation type="journal article" date="2018" name="Mol. Biol. Evol.">
        <title>Broad Genomic Sampling Reveals a Smut Pathogenic Ancestry of the Fungal Clade Ustilaginomycotina.</title>
        <authorList>
            <person name="Kijpornyongpan T."/>
            <person name="Mondo S.J."/>
            <person name="Barry K."/>
            <person name="Sandor L."/>
            <person name="Lee J."/>
            <person name="Lipzen A."/>
            <person name="Pangilinan J."/>
            <person name="LaButti K."/>
            <person name="Hainaut M."/>
            <person name="Henrissat B."/>
            <person name="Grigoriev I.V."/>
            <person name="Spatafora J.W."/>
            <person name="Aime M.C."/>
        </authorList>
    </citation>
    <scope>NUCLEOTIDE SEQUENCE [LARGE SCALE GENOMIC DNA]</scope>
    <source>
        <strain evidence="14 15">MCA 4186</strain>
    </source>
</reference>
<comment type="subcellular location">
    <subcellularLocation>
        <location evidence="1 11">Cytoplasm</location>
    </subcellularLocation>
</comment>
<evidence type="ECO:0000256" key="6">
    <source>
        <dbReference type="ARBA" id="ARBA00022741"/>
    </source>
</evidence>
<dbReference type="GO" id="GO:0005795">
    <property type="term" value="C:Golgi stack"/>
    <property type="evidence" value="ECO:0007669"/>
    <property type="project" value="TreeGrafter"/>
</dbReference>
<gene>
    <name evidence="14" type="ORF">FA09DRAFT_331712</name>
</gene>
<dbReference type="PROSITE" id="PS00674">
    <property type="entry name" value="AAA"/>
    <property type="match status" value="1"/>
</dbReference>
<evidence type="ECO:0000256" key="7">
    <source>
        <dbReference type="ARBA" id="ARBA00022840"/>
    </source>
</evidence>
<dbReference type="Pfam" id="PF02933">
    <property type="entry name" value="CDC48_2"/>
    <property type="match status" value="1"/>
</dbReference>
<keyword evidence="11" id="KW-0378">Hydrolase</keyword>
<dbReference type="Gene3D" id="1.10.8.60">
    <property type="match status" value="1"/>
</dbReference>
<dbReference type="Gene3D" id="2.40.40.20">
    <property type="match status" value="1"/>
</dbReference>
<evidence type="ECO:0000256" key="11">
    <source>
        <dbReference type="RuleBase" id="RU367045"/>
    </source>
</evidence>
<dbReference type="InterPro" id="IPR041569">
    <property type="entry name" value="AAA_lid_3"/>
</dbReference>
<dbReference type="EMBL" id="KZ819302">
    <property type="protein sequence ID" value="PWN95743.1"/>
    <property type="molecule type" value="Genomic_DNA"/>
</dbReference>
<evidence type="ECO:0000256" key="5">
    <source>
        <dbReference type="ARBA" id="ARBA00022737"/>
    </source>
</evidence>
<feature type="domain" description="AAA+ ATPase" evidence="13">
    <location>
        <begin position="624"/>
        <end position="760"/>
    </location>
</feature>
<dbReference type="Gene3D" id="3.40.50.300">
    <property type="entry name" value="P-loop containing nucleotide triphosphate hydrolases"/>
    <property type="match status" value="2"/>
</dbReference>
<keyword evidence="3 11" id="KW-0813">Transport</keyword>
<keyword evidence="15" id="KW-1185">Reference proteome</keyword>
<evidence type="ECO:0000259" key="13">
    <source>
        <dbReference type="SMART" id="SM00382"/>
    </source>
</evidence>
<evidence type="ECO:0000256" key="3">
    <source>
        <dbReference type="ARBA" id="ARBA00022448"/>
    </source>
</evidence>
<dbReference type="PANTHER" id="PTHR23078:SF3">
    <property type="entry name" value="VESICLE-FUSING ATPASE"/>
    <property type="match status" value="1"/>
</dbReference>
<keyword evidence="6 11" id="KW-0547">Nucleotide-binding</keyword>
<evidence type="ECO:0000256" key="2">
    <source>
        <dbReference type="ARBA" id="ARBA00006914"/>
    </source>
</evidence>
<dbReference type="Pfam" id="PF00004">
    <property type="entry name" value="AAA"/>
    <property type="match status" value="2"/>
</dbReference>
<keyword evidence="8 11" id="KW-0653">Protein transport</keyword>
<dbReference type="SUPFAM" id="SSF54585">
    <property type="entry name" value="Cdc48 domain 2-like"/>
    <property type="match status" value="1"/>
</dbReference>
<evidence type="ECO:0000256" key="1">
    <source>
        <dbReference type="ARBA" id="ARBA00004496"/>
    </source>
</evidence>
<dbReference type="InterPro" id="IPR004201">
    <property type="entry name" value="Cdc48_dom2"/>
</dbReference>
<proteinExistence type="inferred from homology"/>
<keyword evidence="11" id="KW-0931">ER-Golgi transport</keyword>
<comment type="similarity">
    <text evidence="2 11">Belongs to the AAA ATPase family.</text>
</comment>
<dbReference type="SUPFAM" id="SSF52540">
    <property type="entry name" value="P-loop containing nucleoside triphosphate hydrolases"/>
    <property type="match status" value="2"/>
</dbReference>
<dbReference type="GO" id="GO:0005524">
    <property type="term" value="F:ATP binding"/>
    <property type="evidence" value="ECO:0007669"/>
    <property type="project" value="UniProtKB-UniRule"/>
</dbReference>
<dbReference type="GO" id="GO:0043001">
    <property type="term" value="P:Golgi to plasma membrane protein transport"/>
    <property type="evidence" value="ECO:0007669"/>
    <property type="project" value="TreeGrafter"/>
</dbReference>
<dbReference type="OrthoDB" id="9982946at2759"/>
<dbReference type="InterPro" id="IPR029067">
    <property type="entry name" value="CDC48_domain_2-like_sf"/>
</dbReference>
<dbReference type="InterPro" id="IPR003960">
    <property type="entry name" value="ATPase_AAA_CS"/>
</dbReference>
<dbReference type="PANTHER" id="PTHR23078">
    <property type="entry name" value="VESICULAR-FUSION PROTEIN NSF"/>
    <property type="match status" value="1"/>
</dbReference>
<dbReference type="InterPro" id="IPR003959">
    <property type="entry name" value="ATPase_AAA_core"/>
</dbReference>
<dbReference type="InterPro" id="IPR009010">
    <property type="entry name" value="Asp_de-COase-like_dom_sf"/>
</dbReference>
<dbReference type="CDD" id="cd00009">
    <property type="entry name" value="AAA"/>
    <property type="match status" value="1"/>
</dbReference>
<evidence type="ECO:0000313" key="15">
    <source>
        <dbReference type="Proteomes" id="UP000245946"/>
    </source>
</evidence>
<dbReference type="RefSeq" id="XP_025596022.1">
    <property type="nucleotide sequence ID" value="XM_025743148.1"/>
</dbReference>
<dbReference type="GeneID" id="37270692"/>
<dbReference type="AlphaFoldDB" id="A0A316Z6H1"/>
<evidence type="ECO:0000256" key="4">
    <source>
        <dbReference type="ARBA" id="ARBA00022490"/>
    </source>
</evidence>
<dbReference type="Proteomes" id="UP000245946">
    <property type="component" value="Unassembled WGS sequence"/>
</dbReference>
<dbReference type="InterPro" id="IPR027417">
    <property type="entry name" value="P-loop_NTPase"/>
</dbReference>
<dbReference type="STRING" id="58919.A0A316Z6H1"/>
<dbReference type="GO" id="GO:0006891">
    <property type="term" value="P:intra-Golgi vesicle-mediated transport"/>
    <property type="evidence" value="ECO:0007669"/>
    <property type="project" value="TreeGrafter"/>
</dbReference>
<dbReference type="GO" id="GO:0016887">
    <property type="term" value="F:ATP hydrolysis activity"/>
    <property type="evidence" value="ECO:0007669"/>
    <property type="project" value="InterPro"/>
</dbReference>
<evidence type="ECO:0000256" key="12">
    <source>
        <dbReference type="SAM" id="MobiDB-lite"/>
    </source>
</evidence>
<feature type="domain" description="AAA+ ATPase" evidence="13">
    <location>
        <begin position="343"/>
        <end position="490"/>
    </location>
</feature>
<dbReference type="FunFam" id="1.10.8.60:FF:000161">
    <property type="entry name" value="Putative AAA family ATPase SEC18"/>
    <property type="match status" value="1"/>
</dbReference>
<dbReference type="SMART" id="SM00382">
    <property type="entry name" value="AAA"/>
    <property type="match status" value="2"/>
</dbReference>
<feature type="region of interest" description="Disordered" evidence="12">
    <location>
        <begin position="63"/>
        <end position="84"/>
    </location>
</feature>
<evidence type="ECO:0000256" key="9">
    <source>
        <dbReference type="ARBA" id="ARBA00056429"/>
    </source>
</evidence>
<keyword evidence="7 11" id="KW-0067">ATP-binding</keyword>
<keyword evidence="5" id="KW-0677">Repeat</keyword>
<dbReference type="InterPro" id="IPR039812">
    <property type="entry name" value="Vesicle-fus_ATPase"/>
</dbReference>
<dbReference type="InterPro" id="IPR003593">
    <property type="entry name" value="AAA+_ATPase"/>
</dbReference>